<dbReference type="EMBL" id="JAKCXM010003824">
    <property type="protein sequence ID" value="KAJ0389441.1"/>
    <property type="molecule type" value="Genomic_DNA"/>
</dbReference>
<feature type="transmembrane region" description="Helical" evidence="1">
    <location>
        <begin position="146"/>
        <end position="165"/>
    </location>
</feature>
<keyword evidence="1" id="KW-0472">Membrane</keyword>
<gene>
    <name evidence="2" type="ORF">P43SY_011855</name>
</gene>
<evidence type="ECO:0000256" key="1">
    <source>
        <dbReference type="SAM" id="Phobius"/>
    </source>
</evidence>
<name>A0AAD5L7R4_PYTIN</name>
<accession>A0AAD5L7R4</accession>
<dbReference type="AlphaFoldDB" id="A0AAD5L7R4"/>
<evidence type="ECO:0000313" key="3">
    <source>
        <dbReference type="Proteomes" id="UP001209570"/>
    </source>
</evidence>
<comment type="caution">
    <text evidence="2">The sequence shown here is derived from an EMBL/GenBank/DDBJ whole genome shotgun (WGS) entry which is preliminary data.</text>
</comment>
<keyword evidence="1" id="KW-1133">Transmembrane helix</keyword>
<reference evidence="2" key="1">
    <citation type="submission" date="2021-12" db="EMBL/GenBank/DDBJ databases">
        <title>Prjna785345.</title>
        <authorList>
            <person name="Rujirawat T."/>
            <person name="Krajaejun T."/>
        </authorList>
    </citation>
    <scope>NUCLEOTIDE SEQUENCE</scope>
    <source>
        <strain evidence="2">Pi057C3</strain>
    </source>
</reference>
<evidence type="ECO:0000313" key="2">
    <source>
        <dbReference type="EMBL" id="KAJ0389441.1"/>
    </source>
</evidence>
<protein>
    <submittedName>
        <fullName evidence="2">Uncharacterized protein</fullName>
    </submittedName>
</protein>
<keyword evidence="3" id="KW-1185">Reference proteome</keyword>
<proteinExistence type="predicted"/>
<sequence>MLYQFLRKPELEYYVRLVDISARPHTFVPCVSCYAIVSAVNWVEVLRMLCYSLRHSRLRIQPAPSTAQQAMSLRSVFAFEQSRVGSLTSIAASSFSRVFSDTGVLGIRSSLFSFVHAVRKLIQIGSQVYMAARMSHLVTRSPINTLHLLVIVFNCVSTPLILSFMRRGEGRLRVWCLGCDILSAS</sequence>
<dbReference type="Proteomes" id="UP001209570">
    <property type="component" value="Unassembled WGS sequence"/>
</dbReference>
<keyword evidence="1" id="KW-0812">Transmembrane</keyword>
<organism evidence="2 3">
    <name type="scientific">Pythium insidiosum</name>
    <name type="common">Pythiosis disease agent</name>
    <dbReference type="NCBI Taxonomy" id="114742"/>
    <lineage>
        <taxon>Eukaryota</taxon>
        <taxon>Sar</taxon>
        <taxon>Stramenopiles</taxon>
        <taxon>Oomycota</taxon>
        <taxon>Peronosporomycetes</taxon>
        <taxon>Pythiales</taxon>
        <taxon>Pythiaceae</taxon>
        <taxon>Pythium</taxon>
    </lineage>
</organism>